<dbReference type="PANTHER" id="PTHR43477:SF1">
    <property type="entry name" value="DIHYDROANTICAPSIN 7-DEHYDROGENASE"/>
    <property type="match status" value="1"/>
</dbReference>
<dbReference type="CDD" id="cd05233">
    <property type="entry name" value="SDR_c"/>
    <property type="match status" value="1"/>
</dbReference>
<evidence type="ECO:0000313" key="5">
    <source>
        <dbReference type="Proteomes" id="UP000278962"/>
    </source>
</evidence>
<dbReference type="PRINTS" id="PR00080">
    <property type="entry name" value="SDRFAMILY"/>
</dbReference>
<comment type="similarity">
    <text evidence="1 3">Belongs to the short-chain dehydrogenases/reductases (SDR) family.</text>
</comment>
<dbReference type="OrthoDB" id="9808814at2"/>
<dbReference type="InterPro" id="IPR002347">
    <property type="entry name" value="SDR_fam"/>
</dbReference>
<reference evidence="4 5" key="1">
    <citation type="submission" date="2018-10" db="EMBL/GenBank/DDBJ databases">
        <title>Genomic Encyclopedia of Archaeal and Bacterial Type Strains, Phase II (KMG-II): from individual species to whole genera.</title>
        <authorList>
            <person name="Goeker M."/>
        </authorList>
    </citation>
    <scope>NUCLEOTIDE SEQUENCE [LARGE SCALE GENOMIC DNA]</scope>
    <source>
        <strain evidence="4 5">DSM 14954</strain>
    </source>
</reference>
<dbReference type="AlphaFoldDB" id="A0A660LAS1"/>
<protein>
    <submittedName>
        <fullName evidence="4">NADP-dependent 3-hydroxy acid dehydrogenase YdfG</fullName>
    </submittedName>
</protein>
<sequence>MSRTVVVIGASSGIGLATARAFLDQGDVVHAAARRPIDLDGAATHSLDFTDRDAVDAFAAQFEHVDALVVAAGTNIKDRRLHELTYERWDHVIDANLTGPFNALHAFLPRLGGGTVVIIGSVSGSWTDRSGPAYQASKAAVLALTRGAGFELDGAVRCTAILPGVVDTEILDNRPEPPDAETRARMLRPEDVAAACVFAVNLPPRAFVPELTILPTALQSIGKTT</sequence>
<dbReference type="Proteomes" id="UP000278962">
    <property type="component" value="Unassembled WGS sequence"/>
</dbReference>
<dbReference type="PANTHER" id="PTHR43477">
    <property type="entry name" value="DIHYDROANTICAPSIN 7-DEHYDROGENASE"/>
    <property type="match status" value="1"/>
</dbReference>
<dbReference type="InterPro" id="IPR036291">
    <property type="entry name" value="NAD(P)-bd_dom_sf"/>
</dbReference>
<dbReference type="EMBL" id="RBIL01000001">
    <property type="protein sequence ID" value="RKQ92098.1"/>
    <property type="molecule type" value="Genomic_DNA"/>
</dbReference>
<dbReference type="InterPro" id="IPR051122">
    <property type="entry name" value="SDR_DHRS6-like"/>
</dbReference>
<evidence type="ECO:0000256" key="3">
    <source>
        <dbReference type="RuleBase" id="RU000363"/>
    </source>
</evidence>
<dbReference type="GO" id="GO:0016491">
    <property type="term" value="F:oxidoreductase activity"/>
    <property type="evidence" value="ECO:0007669"/>
    <property type="project" value="UniProtKB-KW"/>
</dbReference>
<dbReference type="PRINTS" id="PR00081">
    <property type="entry name" value="GDHRDH"/>
</dbReference>
<evidence type="ECO:0000256" key="1">
    <source>
        <dbReference type="ARBA" id="ARBA00006484"/>
    </source>
</evidence>
<evidence type="ECO:0000256" key="2">
    <source>
        <dbReference type="ARBA" id="ARBA00023002"/>
    </source>
</evidence>
<accession>A0A660LAS1</accession>
<comment type="caution">
    <text evidence="4">The sequence shown here is derived from an EMBL/GenBank/DDBJ whole genome shotgun (WGS) entry which is preliminary data.</text>
</comment>
<dbReference type="Pfam" id="PF00106">
    <property type="entry name" value="adh_short"/>
    <property type="match status" value="1"/>
</dbReference>
<gene>
    <name evidence="4" type="ORF">C8N24_1937</name>
</gene>
<keyword evidence="5" id="KW-1185">Reference proteome</keyword>
<evidence type="ECO:0000313" key="4">
    <source>
        <dbReference type="EMBL" id="RKQ92098.1"/>
    </source>
</evidence>
<proteinExistence type="inferred from homology"/>
<dbReference type="Gene3D" id="3.40.50.720">
    <property type="entry name" value="NAD(P)-binding Rossmann-like Domain"/>
    <property type="match status" value="1"/>
</dbReference>
<name>A0A660LAS1_9ACTN</name>
<organism evidence="4 5">
    <name type="scientific">Solirubrobacter pauli</name>
    <dbReference type="NCBI Taxonomy" id="166793"/>
    <lineage>
        <taxon>Bacteria</taxon>
        <taxon>Bacillati</taxon>
        <taxon>Actinomycetota</taxon>
        <taxon>Thermoleophilia</taxon>
        <taxon>Solirubrobacterales</taxon>
        <taxon>Solirubrobacteraceae</taxon>
        <taxon>Solirubrobacter</taxon>
    </lineage>
</organism>
<keyword evidence="2" id="KW-0560">Oxidoreductase</keyword>
<dbReference type="SUPFAM" id="SSF51735">
    <property type="entry name" value="NAD(P)-binding Rossmann-fold domains"/>
    <property type="match status" value="1"/>
</dbReference>
<dbReference type="RefSeq" id="WP_121249826.1">
    <property type="nucleotide sequence ID" value="NZ_RBIL01000001.1"/>
</dbReference>